<evidence type="ECO:0000313" key="3">
    <source>
        <dbReference type="Proteomes" id="UP001240643"/>
    </source>
</evidence>
<dbReference type="RefSeq" id="WP_256547626.1">
    <property type="nucleotide sequence ID" value="NZ_CP101809.1"/>
</dbReference>
<dbReference type="Proteomes" id="UP001240643">
    <property type="component" value="Unassembled WGS sequence"/>
</dbReference>
<organism evidence="2 3">
    <name type="scientific">Mycoplasmoides fastidiosum</name>
    <dbReference type="NCBI Taxonomy" id="92758"/>
    <lineage>
        <taxon>Bacteria</taxon>
        <taxon>Bacillati</taxon>
        <taxon>Mycoplasmatota</taxon>
        <taxon>Mycoplasmoidales</taxon>
        <taxon>Mycoplasmoidaceae</taxon>
        <taxon>Mycoplasmoides</taxon>
    </lineage>
</organism>
<feature type="signal peptide" evidence="1">
    <location>
        <begin position="1"/>
        <end position="26"/>
    </location>
</feature>
<evidence type="ECO:0000256" key="1">
    <source>
        <dbReference type="SAM" id="SignalP"/>
    </source>
</evidence>
<proteinExistence type="predicted"/>
<dbReference type="PROSITE" id="PS51257">
    <property type="entry name" value="PROKAR_LIPOPROTEIN"/>
    <property type="match status" value="1"/>
</dbReference>
<comment type="caution">
    <text evidence="2">The sequence shown here is derived from an EMBL/GenBank/DDBJ whole genome shotgun (WGS) entry which is preliminary data.</text>
</comment>
<sequence>MKFKKKKYSLIKGSLLLLPLANLALAACGQVQNYKILSNYNGQADLLLSLQVTPDYYPYQYRENKLREYITNPAKFVLTNDNTSQVKQAFKTKVNNRFKNLLEKAEHGPSLWNNAIYTEGVVTRNDQFWTNKAAELMFMERFVLDDYKTVAAARNILPSFESLIQTNFRASRDPYTTFGPKVYEYTSEKPSEATAGTTEAKLANGLNQYATDFPNTETPDALYRYNSYMNFWDENIATNAERLNLAGFNHWVKNQPNTPQVPIFFPGNEDADKKIGQLYQKVILNQDEVKKIESFSGQTNWKINYDSLNPKTTNTTTVPQIAKKVLHHHPAFEQQATPGSSPAAEGSQRDTMVYLFQLASGLDKYTKTAAFEKNFKEDIRYEFMKSALANVSLISANLRERLAAIREYFKKINVVDTNYDPDNNNYTNTNSKVLSLVTFPPSTGGSGNATIQTISKFGFIYHDIGLKQPLPIDATQTSTTNQLNLDYNAQNGVRYAGQNQSLPEDDRGAELFNIDDNGWWWNLGKGIDDTTNLQSFNKTSDTVIITAVNQDWSTLIGQATSGSTPYVKSLASLSKTYNVSDELNRINSDEYSVHHVEYGLWNEGLRSPFSVNMVLDQLVNIYQKQFDKDFKTEAKDLYAKAMDWGSYWTDYFVDGKSYHPVDLTKTWVPLTTQPKTTSTPAATTTK</sequence>
<gene>
    <name evidence="2" type="ORF">J2Z62_000118</name>
</gene>
<evidence type="ECO:0000313" key="2">
    <source>
        <dbReference type="EMBL" id="MDQ0513680.1"/>
    </source>
</evidence>
<reference evidence="2" key="1">
    <citation type="submission" date="2023-07" db="EMBL/GenBank/DDBJ databases">
        <title>Genomic Encyclopedia of Type Strains, Phase IV (KMG-IV): sequencing the most valuable type-strain genomes for metagenomic binning, comparative biology and taxonomic classification.</title>
        <authorList>
            <person name="Goeker M."/>
        </authorList>
    </citation>
    <scope>NUCLEOTIDE SEQUENCE [LARGE SCALE GENOMIC DNA]</scope>
    <source>
        <strain evidence="2">DSM 21204</strain>
    </source>
</reference>
<dbReference type="EMBL" id="JAUSWO010000001">
    <property type="protein sequence ID" value="MDQ0513680.1"/>
    <property type="molecule type" value="Genomic_DNA"/>
</dbReference>
<feature type="chain" id="PRO_5046038758" description="Lipoprotein" evidence="1">
    <location>
        <begin position="27"/>
        <end position="686"/>
    </location>
</feature>
<name>A0ABU0LYC2_9BACT</name>
<evidence type="ECO:0008006" key="4">
    <source>
        <dbReference type="Google" id="ProtNLM"/>
    </source>
</evidence>
<accession>A0ABU0LYC2</accession>
<protein>
    <recommendedName>
        <fullName evidence="4">Lipoprotein</fullName>
    </recommendedName>
</protein>
<keyword evidence="1" id="KW-0732">Signal</keyword>
<keyword evidence="3" id="KW-1185">Reference proteome</keyword>